<dbReference type="AlphaFoldDB" id="A0A438DQ41"/>
<organism evidence="5 6">
    <name type="scientific">Vitis vinifera</name>
    <name type="common">Grape</name>
    <dbReference type="NCBI Taxonomy" id="29760"/>
    <lineage>
        <taxon>Eukaryota</taxon>
        <taxon>Viridiplantae</taxon>
        <taxon>Streptophyta</taxon>
        <taxon>Embryophyta</taxon>
        <taxon>Tracheophyta</taxon>
        <taxon>Spermatophyta</taxon>
        <taxon>Magnoliopsida</taxon>
        <taxon>eudicotyledons</taxon>
        <taxon>Gunneridae</taxon>
        <taxon>Pentapetalae</taxon>
        <taxon>rosids</taxon>
        <taxon>Vitales</taxon>
        <taxon>Vitaceae</taxon>
        <taxon>Viteae</taxon>
        <taxon>Vitis</taxon>
    </lineage>
</organism>
<evidence type="ECO:0000256" key="1">
    <source>
        <dbReference type="ARBA" id="ARBA00009342"/>
    </source>
</evidence>
<dbReference type="GO" id="GO:0008080">
    <property type="term" value="F:N-acetyltransferase activity"/>
    <property type="evidence" value="ECO:0007669"/>
    <property type="project" value="InterPro"/>
</dbReference>
<comment type="similarity">
    <text evidence="1">Belongs to the acetyltransferase family. GNAT subfamily.</text>
</comment>
<proteinExistence type="inferred from homology"/>
<accession>A0A438DQ41</accession>
<feature type="domain" description="N-acetyltransferase" evidence="4">
    <location>
        <begin position="10"/>
        <end position="156"/>
    </location>
</feature>
<evidence type="ECO:0000313" key="5">
    <source>
        <dbReference type="EMBL" id="RVW37561.1"/>
    </source>
</evidence>
<keyword evidence="3" id="KW-0012">Acyltransferase</keyword>
<dbReference type="Pfam" id="PF13302">
    <property type="entry name" value="Acetyltransf_3"/>
    <property type="match status" value="1"/>
</dbReference>
<keyword evidence="2 5" id="KW-0808">Transferase</keyword>
<reference evidence="5 6" key="1">
    <citation type="journal article" date="2018" name="PLoS Genet.">
        <title>Population sequencing reveals clonal diversity and ancestral inbreeding in the grapevine cultivar Chardonnay.</title>
        <authorList>
            <person name="Roach M.J."/>
            <person name="Johnson D.L."/>
            <person name="Bohlmann J."/>
            <person name="van Vuuren H.J."/>
            <person name="Jones S.J."/>
            <person name="Pretorius I.S."/>
            <person name="Schmidt S.A."/>
            <person name="Borneman A.R."/>
        </authorList>
    </citation>
    <scope>NUCLEOTIDE SEQUENCE [LARGE SCALE GENOMIC DNA]</scope>
    <source>
        <strain evidence="6">cv. Chardonnay</strain>
        <tissue evidence="5">Leaf</tissue>
    </source>
</reference>
<comment type="caution">
    <text evidence="5">The sequence shown here is derived from an EMBL/GenBank/DDBJ whole genome shotgun (WGS) entry which is preliminary data.</text>
</comment>
<dbReference type="Gene3D" id="3.40.630.30">
    <property type="match status" value="1"/>
</dbReference>
<dbReference type="Proteomes" id="UP000288805">
    <property type="component" value="Unassembled WGS sequence"/>
</dbReference>
<dbReference type="InterPro" id="IPR039135">
    <property type="entry name" value="NAT9-like"/>
</dbReference>
<evidence type="ECO:0000256" key="2">
    <source>
        <dbReference type="ARBA" id="ARBA00022679"/>
    </source>
</evidence>
<dbReference type="SUPFAM" id="SSF55729">
    <property type="entry name" value="Acyl-CoA N-acyltransferases (Nat)"/>
    <property type="match status" value="1"/>
</dbReference>
<evidence type="ECO:0000313" key="6">
    <source>
        <dbReference type="Proteomes" id="UP000288805"/>
    </source>
</evidence>
<protein>
    <submittedName>
        <fullName evidence="5">N-acetyltransferase 9-like protein</fullName>
    </submittedName>
</protein>
<evidence type="ECO:0000259" key="4">
    <source>
        <dbReference type="Pfam" id="PF13302"/>
    </source>
</evidence>
<gene>
    <name evidence="5" type="primary">nat9_1</name>
    <name evidence="5" type="ORF">CK203_073902</name>
</gene>
<name>A0A438DQ41_VITVI</name>
<evidence type="ECO:0000256" key="3">
    <source>
        <dbReference type="ARBA" id="ARBA00023315"/>
    </source>
</evidence>
<dbReference type="InterPro" id="IPR000182">
    <property type="entry name" value="GNAT_dom"/>
</dbReference>
<dbReference type="EMBL" id="QGNW01001534">
    <property type="protein sequence ID" value="RVW37561.1"/>
    <property type="molecule type" value="Genomic_DNA"/>
</dbReference>
<sequence length="220" mass="25428">MRACLEGKKVILVPYMKEHVPKYHQWMQDPALLQATGSEPLTLDQEYEMQLSWTQDPNKRTFIVLDREMVDGDFIQGHPHVEAMVGDVNIYMNDLDDSQMAEIEIMIAETKSRGKGLGKEAILMMMAFAIETLGIHMFRAKIGESNQASLNLFRKLVRRHISAFMHPYLHQLLAIMLTKCHEWFVQGFEEASYSEIFKEWEMPDSLTRSNLESILTSKST</sequence>
<dbReference type="PANTHER" id="PTHR13256:SF16">
    <property type="entry name" value="ALPHA_BETA-TUBULIN-N-ACETYLTRANSFERASE 9"/>
    <property type="match status" value="1"/>
</dbReference>
<dbReference type="PANTHER" id="PTHR13256">
    <property type="entry name" value="N-ACETYLTRANSFERASE 9"/>
    <property type="match status" value="1"/>
</dbReference>
<dbReference type="InterPro" id="IPR016181">
    <property type="entry name" value="Acyl_CoA_acyltransferase"/>
</dbReference>
<dbReference type="FunFam" id="3.40.630.30:FF:000083">
    <property type="entry name" value="Acyl-CoA N-acyltransferases (NAT) superfamily protein"/>
    <property type="match status" value="1"/>
</dbReference>